<reference evidence="3 4" key="1">
    <citation type="submission" date="2019-07" db="EMBL/GenBank/DDBJ databases">
        <title>New species of Amycolatopsis and Streptomyces.</title>
        <authorList>
            <person name="Duangmal K."/>
            <person name="Teo W.F.A."/>
            <person name="Lipun K."/>
        </authorList>
    </citation>
    <scope>NUCLEOTIDE SEQUENCE [LARGE SCALE GENOMIC DNA]</scope>
    <source>
        <strain evidence="3 4">TISTR 2346</strain>
    </source>
</reference>
<dbReference type="EMBL" id="VJZE01000075">
    <property type="protein sequence ID" value="MPY40953.1"/>
    <property type="molecule type" value="Genomic_DNA"/>
</dbReference>
<evidence type="ECO:0000313" key="3">
    <source>
        <dbReference type="EMBL" id="MPY40953.1"/>
    </source>
</evidence>
<evidence type="ECO:0000256" key="2">
    <source>
        <dbReference type="SAM" id="Phobius"/>
    </source>
</evidence>
<feature type="compositionally biased region" description="Basic residues" evidence="1">
    <location>
        <begin position="1"/>
        <end position="10"/>
    </location>
</feature>
<feature type="region of interest" description="Disordered" evidence="1">
    <location>
        <begin position="88"/>
        <end position="130"/>
    </location>
</feature>
<sequence length="130" mass="14178">MTPDRRRRPMRQGGVMPKGTTPDGDQSVRPADLERAGVWLARHGLADVRPTPLLATRLAARRRTRLAADFLLAAFIITVALIYTVNRPSGAAVDGPGPYRRARPSAAWPQTSAWPSTPSAGPTESWRRQG</sequence>
<gene>
    <name evidence="3" type="ORF">FNH04_13875</name>
</gene>
<dbReference type="OrthoDB" id="3474742at2"/>
<dbReference type="AlphaFoldDB" id="A0A5N8W0C3"/>
<keyword evidence="2" id="KW-0472">Membrane</keyword>
<name>A0A5N8W0C3_9ACTN</name>
<feature type="transmembrane region" description="Helical" evidence="2">
    <location>
        <begin position="66"/>
        <end position="85"/>
    </location>
</feature>
<evidence type="ECO:0000256" key="1">
    <source>
        <dbReference type="SAM" id="MobiDB-lite"/>
    </source>
</evidence>
<keyword evidence="2" id="KW-0812">Transmembrane</keyword>
<feature type="compositionally biased region" description="Polar residues" evidence="1">
    <location>
        <begin position="108"/>
        <end position="122"/>
    </location>
</feature>
<comment type="caution">
    <text evidence="3">The sequence shown here is derived from an EMBL/GenBank/DDBJ whole genome shotgun (WGS) entry which is preliminary data.</text>
</comment>
<protein>
    <submittedName>
        <fullName evidence="3">Uncharacterized protein</fullName>
    </submittedName>
</protein>
<dbReference type="Proteomes" id="UP000326979">
    <property type="component" value="Unassembled WGS sequence"/>
</dbReference>
<evidence type="ECO:0000313" key="4">
    <source>
        <dbReference type="Proteomes" id="UP000326979"/>
    </source>
</evidence>
<feature type="region of interest" description="Disordered" evidence="1">
    <location>
        <begin position="1"/>
        <end position="31"/>
    </location>
</feature>
<keyword evidence="2" id="KW-1133">Transmembrane helix</keyword>
<organism evidence="3 4">
    <name type="scientific">Streptomyces phyllanthi</name>
    <dbReference type="NCBI Taxonomy" id="1803180"/>
    <lineage>
        <taxon>Bacteria</taxon>
        <taxon>Bacillati</taxon>
        <taxon>Actinomycetota</taxon>
        <taxon>Actinomycetes</taxon>
        <taxon>Kitasatosporales</taxon>
        <taxon>Streptomycetaceae</taxon>
        <taxon>Streptomyces</taxon>
    </lineage>
</organism>
<keyword evidence="4" id="KW-1185">Reference proteome</keyword>
<proteinExistence type="predicted"/>
<accession>A0A5N8W0C3</accession>